<dbReference type="EMBL" id="JADKPO010000043">
    <property type="protein sequence ID" value="MBF4770271.1"/>
    <property type="molecule type" value="Genomic_DNA"/>
</dbReference>
<sequence>MAEQLRPDGEVFVEDVRIVTPNMTGVVEVQRPQDPGMRGEELTTDEFFAALEAADVQEQLSVVISEHEATAPSEGTRSVGAGDDIELEVPAPGDGFGQVLLYAAENGTLSWHLPVDVPLDQVPTRGGDRRTYRVPRAIVPPVPDPDAGPDGDDRGVLGAIGKKVLKLLVFPLVDEAVGRAADFFVSKWEAKNRPSRVRWMSVPGYDRSTSDSLAAADWDTVREGRALLFVHGTFSTAHGGFGGLDQATMTALHEKYDGRVIAFDHPTVSVTPAENADALAALVPGDEPLELDLVTHSRGGLVGREIAAHEAFDVQGVLMVAAPNAGTVLADKDHLSDLLDRFTNLAQFVPDTGVTEVLEIVFAVVKQLAVGAVGGLDGLMSMNPDPDQPYLKGLNARPAAKARLRAIAADFEPGADSPFGTVVKDAGVDLLFSAADNDLVVPTKGCWDLMAAGFPIAEDDVLLLPATAAVNHNRYFRNDDVRARLLTWLPS</sequence>
<dbReference type="RefSeq" id="WP_194698415.1">
    <property type="nucleotide sequence ID" value="NZ_JADKPO010000043.1"/>
</dbReference>
<keyword evidence="2" id="KW-0378">Hydrolase</keyword>
<gene>
    <name evidence="2" type="ORF">ISU10_21050</name>
</gene>
<protein>
    <submittedName>
        <fullName evidence="2">Alpha/beta hydrolase</fullName>
    </submittedName>
</protein>
<dbReference type="Proteomes" id="UP000660668">
    <property type="component" value="Unassembled WGS sequence"/>
</dbReference>
<feature type="domain" description="DUF7379" evidence="1">
    <location>
        <begin position="227"/>
        <end position="395"/>
    </location>
</feature>
<comment type="caution">
    <text evidence="2">The sequence shown here is derived from an EMBL/GenBank/DDBJ whole genome shotgun (WGS) entry which is preliminary data.</text>
</comment>
<dbReference type="SUPFAM" id="SSF53474">
    <property type="entry name" value="alpha/beta-Hydrolases"/>
    <property type="match status" value="1"/>
</dbReference>
<accession>A0A930VSS0</accession>
<organism evidence="2 3">
    <name type="scientific">Nocardioides agariphilus</name>
    <dbReference type="NCBI Taxonomy" id="433664"/>
    <lineage>
        <taxon>Bacteria</taxon>
        <taxon>Bacillati</taxon>
        <taxon>Actinomycetota</taxon>
        <taxon>Actinomycetes</taxon>
        <taxon>Propionibacteriales</taxon>
        <taxon>Nocardioidaceae</taxon>
        <taxon>Nocardioides</taxon>
    </lineage>
</organism>
<dbReference type="AlphaFoldDB" id="A0A930VSS0"/>
<evidence type="ECO:0000259" key="1">
    <source>
        <dbReference type="Pfam" id="PF24096"/>
    </source>
</evidence>
<dbReference type="GO" id="GO:0016787">
    <property type="term" value="F:hydrolase activity"/>
    <property type="evidence" value="ECO:0007669"/>
    <property type="project" value="UniProtKB-KW"/>
</dbReference>
<dbReference type="Gene3D" id="3.40.50.1820">
    <property type="entry name" value="alpha/beta hydrolase"/>
    <property type="match status" value="1"/>
</dbReference>
<name>A0A930VSS0_9ACTN</name>
<reference evidence="2" key="1">
    <citation type="submission" date="2020-11" db="EMBL/GenBank/DDBJ databases">
        <title>Nocardioides cynanchi sp. nov., isolated from soil of rhizosphere of Cynanchum wilfordii.</title>
        <authorList>
            <person name="Lee J.-S."/>
            <person name="Suh M.K."/>
            <person name="Kim J.-S."/>
        </authorList>
    </citation>
    <scope>NUCLEOTIDE SEQUENCE</scope>
    <source>
        <strain evidence="2">KCTC 19276</strain>
    </source>
</reference>
<dbReference type="Pfam" id="PF24096">
    <property type="entry name" value="DUF7379"/>
    <property type="match status" value="1"/>
</dbReference>
<evidence type="ECO:0000313" key="2">
    <source>
        <dbReference type="EMBL" id="MBF4770271.1"/>
    </source>
</evidence>
<keyword evidence="3" id="KW-1185">Reference proteome</keyword>
<dbReference type="InterPro" id="IPR055803">
    <property type="entry name" value="DUF7379"/>
</dbReference>
<proteinExistence type="predicted"/>
<evidence type="ECO:0000313" key="3">
    <source>
        <dbReference type="Proteomes" id="UP000660668"/>
    </source>
</evidence>
<dbReference type="InterPro" id="IPR029058">
    <property type="entry name" value="AB_hydrolase_fold"/>
</dbReference>